<dbReference type="EMBL" id="AP013042">
    <property type="protein sequence ID" value="BAS67808.1"/>
    <property type="molecule type" value="Genomic_DNA"/>
</dbReference>
<dbReference type="Gene3D" id="2.60.120.460">
    <property type="entry name" value="YjbQ-like"/>
    <property type="match status" value="1"/>
</dbReference>
<name>A0A0P0USH4_9GAMM</name>
<reference evidence="2 3" key="2">
    <citation type="journal article" date="2016" name="ISME J.">
        <title>Heterogeneous composition of key metabolic gene clusters in a vent mussel symbiont population.</title>
        <authorList>
            <person name="Ikuta T."/>
            <person name="Takaki Y."/>
            <person name="Nagai Y."/>
            <person name="Shimamura S."/>
            <person name="Tsuda M."/>
            <person name="Kawagucci S."/>
            <person name="Aoki Y."/>
            <person name="Inoue K."/>
            <person name="Teruya M."/>
            <person name="Satou K."/>
            <person name="Teruya K."/>
            <person name="Shimoji M."/>
            <person name="Tamotsu H."/>
            <person name="Hirano T."/>
            <person name="Maruyama T."/>
            <person name="Yoshida T."/>
        </authorList>
    </citation>
    <scope>NUCLEOTIDE SEQUENCE [LARGE SCALE GENOMIC DNA]</scope>
    <source>
        <strain evidence="2 3">Myojin Knoll</strain>
    </source>
</reference>
<proteinExistence type="inferred from homology"/>
<keyword evidence="3" id="KW-1185">Reference proteome</keyword>
<gene>
    <name evidence="2" type="ORF">BSEPE_0815</name>
</gene>
<dbReference type="InterPro" id="IPR001602">
    <property type="entry name" value="UPF0047_YjbQ-like"/>
</dbReference>
<organism evidence="2 3">
    <name type="scientific">endosymbiont of Bathymodiolus septemdierum str. Myojin knoll</name>
    <dbReference type="NCBI Taxonomy" id="1303921"/>
    <lineage>
        <taxon>Bacteria</taxon>
        <taxon>Pseudomonadati</taxon>
        <taxon>Pseudomonadota</taxon>
        <taxon>Gammaproteobacteria</taxon>
        <taxon>sulfur-oxidizing symbionts</taxon>
    </lineage>
</organism>
<dbReference type="KEGG" id="ebh:BSEPE_0815"/>
<protein>
    <recommendedName>
        <fullName evidence="4">Secondary thiamine-phosphate synthase enzyme</fullName>
    </recommendedName>
</protein>
<dbReference type="Proteomes" id="UP000067399">
    <property type="component" value="Chromosome"/>
</dbReference>
<reference evidence="2 3" key="1">
    <citation type="journal article" date="2000" name="Mar. Ecol. Prog. Ser.">
        <title>Phylogenetic characterization of endosymbionts in three hydrothermal vent mussels: influence on host distributions.</title>
        <authorList>
            <person name="Fujiwara Y."/>
            <person name="Takai K."/>
            <person name="Uematsu K."/>
            <person name="Tsuchida S."/>
            <person name="Hunt J.C."/>
            <person name="Hashimoto J."/>
        </authorList>
    </citation>
    <scope>NUCLEOTIDE SEQUENCE [LARGE SCALE GENOMIC DNA]</scope>
    <source>
        <strain evidence="2 3">Myojin Knoll</strain>
    </source>
</reference>
<evidence type="ECO:0008006" key="4">
    <source>
        <dbReference type="Google" id="ProtNLM"/>
    </source>
</evidence>
<dbReference type="PIRSF" id="PIRSF004681">
    <property type="entry name" value="UCP004681"/>
    <property type="match status" value="1"/>
</dbReference>
<sequence length="130" mass="14393">MSELHISTNGRGAVEITQQVNELIEGNAKLCHLFVAHTSASLMITGNEDPQLLLDVEDYFQANVADANPKYRHNNEGDFDMSGHIRSILTGEAKTIPVMNGKLALGQFQGLYLYEHRAGKNTRKLIVTLL</sequence>
<evidence type="ECO:0000313" key="2">
    <source>
        <dbReference type="EMBL" id="BAS67808.1"/>
    </source>
</evidence>
<dbReference type="RefSeq" id="WP_066044419.1">
    <property type="nucleotide sequence ID" value="NZ_AP013042.1"/>
</dbReference>
<dbReference type="STRING" id="1303921.BSEPE_0815"/>
<dbReference type="PANTHER" id="PTHR30615:SF8">
    <property type="entry name" value="UPF0047 PROTEIN C4A8.02C"/>
    <property type="match status" value="1"/>
</dbReference>
<dbReference type="AlphaFoldDB" id="A0A0P0USH4"/>
<dbReference type="OrthoDB" id="9801725at2"/>
<accession>A0A0P0USH4</accession>
<dbReference type="Pfam" id="PF01894">
    <property type="entry name" value="YjbQ"/>
    <property type="match status" value="1"/>
</dbReference>
<evidence type="ECO:0000313" key="3">
    <source>
        <dbReference type="Proteomes" id="UP000067399"/>
    </source>
</evidence>
<dbReference type="InterPro" id="IPR035917">
    <property type="entry name" value="YjbQ-like_sf"/>
</dbReference>
<dbReference type="NCBIfam" id="TIGR00149">
    <property type="entry name" value="TIGR00149_YjbQ"/>
    <property type="match status" value="1"/>
</dbReference>
<dbReference type="SUPFAM" id="SSF111038">
    <property type="entry name" value="YjbQ-like"/>
    <property type="match status" value="1"/>
</dbReference>
<comment type="similarity">
    <text evidence="1">Belongs to the UPF0047 family.</text>
</comment>
<evidence type="ECO:0000256" key="1">
    <source>
        <dbReference type="ARBA" id="ARBA00005534"/>
    </source>
</evidence>
<dbReference type="PANTHER" id="PTHR30615">
    <property type="entry name" value="UNCHARACTERIZED PROTEIN YJBQ-RELATED"/>
    <property type="match status" value="1"/>
</dbReference>